<dbReference type="Ensembl" id="ENSVKKT00000013282.1">
    <property type="protein sequence ID" value="ENSVKKP00000012967.1"/>
    <property type="gene ID" value="ENSVKKG00000008975.1"/>
</dbReference>
<evidence type="ECO:0000256" key="2">
    <source>
        <dbReference type="SAM" id="Coils"/>
    </source>
</evidence>
<dbReference type="OMA" id="VSEKAWT"/>
<keyword evidence="1 2" id="KW-0175">Coiled coil</keyword>
<evidence type="ECO:0000256" key="1">
    <source>
        <dbReference type="ARBA" id="ARBA00023054"/>
    </source>
</evidence>
<dbReference type="Pfam" id="PF10211">
    <property type="entry name" value="Ax_dynein_light"/>
    <property type="match status" value="1"/>
</dbReference>
<feature type="coiled-coil region" evidence="2">
    <location>
        <begin position="293"/>
        <end position="348"/>
    </location>
</feature>
<organism evidence="4 5">
    <name type="scientific">Varanus komodoensis</name>
    <name type="common">Komodo dragon</name>
    <dbReference type="NCBI Taxonomy" id="61221"/>
    <lineage>
        <taxon>Eukaryota</taxon>
        <taxon>Metazoa</taxon>
        <taxon>Chordata</taxon>
        <taxon>Craniata</taxon>
        <taxon>Vertebrata</taxon>
        <taxon>Euteleostomi</taxon>
        <taxon>Lepidosauria</taxon>
        <taxon>Squamata</taxon>
        <taxon>Bifurcata</taxon>
        <taxon>Unidentata</taxon>
        <taxon>Episquamata</taxon>
        <taxon>Toxicofera</taxon>
        <taxon>Anguimorpha</taxon>
        <taxon>Paleoanguimorpha</taxon>
        <taxon>Varanoidea</taxon>
        <taxon>Varanidae</taxon>
        <taxon>Varanus</taxon>
    </lineage>
</organism>
<sequence length="445" mass="51685">MSANKEQIPVLPSTSKQEIRKPKDTSIVPAGKELPELRGRPGVVNHSNPLSTSLQRDFIPEEIFVALTSAAKPVPCPAFLRPPRKKSTKDFQGCIRTADGVWQHPVRRNKFRYLIEHPICLTGAGRYQYGNNRACKQKSLLVPEEFHIVKNRAVLGLEYYDEKPSGRLEVLQLMKVMDSMLERAGVDNEEVGMHNVLEVLKVEQNIYNIVFHEIIRQVSVDCAERGELLSKLRQRYVELLERIPRQMRTLYKEMMAQRVMDKHITDELFYFKEAIGQLTRELNTIREHDRRATVEAEKAYEELEKAVRDSEMNANLLDEYRELYELQRARLEGQIHQLTQEKELWSNTAYDLAYKVIGKNKLILARRMYDSEKGWIKVIRHFIMLVASQDALDLSTLQQLTQEFRELLSQIGTEVGQAEAMSRERAGRIQDGLTGWLNYFYNHVL</sequence>
<evidence type="ECO:0000313" key="5">
    <source>
        <dbReference type="Proteomes" id="UP000694545"/>
    </source>
</evidence>
<dbReference type="PANTHER" id="PTHR23052:SF1">
    <property type="entry name" value="AXONEMAL DYNEIN LIGHT CHAIN DOMAIN-CONTAINING PROTEIN 1"/>
    <property type="match status" value="1"/>
</dbReference>
<proteinExistence type="predicted"/>
<dbReference type="PANTHER" id="PTHR23052">
    <property type="entry name" value="AXONEMAL DYNEIN LIGHT CHAIN DOMAIN-CONTAINING PROTEIN 1"/>
    <property type="match status" value="1"/>
</dbReference>
<evidence type="ECO:0000313" key="4">
    <source>
        <dbReference type="Ensembl" id="ENSVKKP00000012967.1"/>
    </source>
</evidence>
<feature type="region of interest" description="Disordered" evidence="3">
    <location>
        <begin position="1"/>
        <end position="27"/>
    </location>
</feature>
<reference evidence="4" key="2">
    <citation type="submission" date="2025-09" db="UniProtKB">
        <authorList>
            <consortium name="Ensembl"/>
        </authorList>
    </citation>
    <scope>IDENTIFICATION</scope>
</reference>
<reference evidence="4" key="1">
    <citation type="submission" date="2025-08" db="UniProtKB">
        <authorList>
            <consortium name="Ensembl"/>
        </authorList>
    </citation>
    <scope>IDENTIFICATION</scope>
</reference>
<dbReference type="GO" id="GO:0005737">
    <property type="term" value="C:cytoplasm"/>
    <property type="evidence" value="ECO:0007669"/>
    <property type="project" value="UniProtKB-ARBA"/>
</dbReference>
<name>A0A8D2JB90_VARKO</name>
<protein>
    <recommendedName>
        <fullName evidence="6">Axonemal dynein light chain domain-containing protein 1</fullName>
    </recommendedName>
</protein>
<evidence type="ECO:0008006" key="6">
    <source>
        <dbReference type="Google" id="ProtNLM"/>
    </source>
</evidence>
<dbReference type="InterPro" id="IPR019347">
    <property type="entry name" value="Axonemal_dynein_light_chain"/>
</dbReference>
<keyword evidence="5" id="KW-1185">Reference proteome</keyword>
<accession>A0A8D2JB90</accession>
<dbReference type="InterPro" id="IPR052845">
    <property type="entry name" value="Axonemal_dynein_LC_domain"/>
</dbReference>
<evidence type="ECO:0000256" key="3">
    <source>
        <dbReference type="SAM" id="MobiDB-lite"/>
    </source>
</evidence>
<dbReference type="AlphaFoldDB" id="A0A8D2JB90"/>
<dbReference type="Proteomes" id="UP000694545">
    <property type="component" value="Unplaced"/>
</dbReference>